<evidence type="ECO:0008006" key="3">
    <source>
        <dbReference type="Google" id="ProtNLM"/>
    </source>
</evidence>
<dbReference type="AlphaFoldDB" id="A0AAW4HJQ7"/>
<evidence type="ECO:0000313" key="1">
    <source>
        <dbReference type="EMBL" id="MBN8124582.1"/>
    </source>
</evidence>
<evidence type="ECO:0000313" key="2">
    <source>
        <dbReference type="Proteomes" id="UP000664056"/>
    </source>
</evidence>
<organism evidence="1 2">
    <name type="scientific">Vibrio vulnificus</name>
    <dbReference type="NCBI Taxonomy" id="672"/>
    <lineage>
        <taxon>Bacteria</taxon>
        <taxon>Pseudomonadati</taxon>
        <taxon>Pseudomonadota</taxon>
        <taxon>Gammaproteobacteria</taxon>
        <taxon>Vibrionales</taxon>
        <taxon>Vibrionaceae</taxon>
        <taxon>Vibrio</taxon>
    </lineage>
</organism>
<gene>
    <name evidence="1" type="ORF">J0J18_23005</name>
</gene>
<sequence>MKIIPTEEAAFDSDMSLKKMIKVLECYIEINHEMRSISQALLGLYDSSYEQKSLPNLEFSNEQLEELKDIENSFAPLIEEYNTSRDPFQVMRDSLWDIKRELGTYSTLMLVNSKLVMSLELLLSGAIVTYAKAFNASQRRTSLDATKIFTNKEQLDFHKYVIDLRNKHYAHSEYELSKHTLRFMLTEDSEEINLNTTAHSWTELWSTFDYMQLFGLIETVKRYLKKEIAGKSSVIKDRLTPEQKEVLKSAYKAA</sequence>
<dbReference type="Proteomes" id="UP000664056">
    <property type="component" value="Unassembled WGS sequence"/>
</dbReference>
<accession>A0AAW4HJQ7</accession>
<dbReference type="EMBL" id="JAFKOQ010000049">
    <property type="protein sequence ID" value="MBN8124582.1"/>
    <property type="molecule type" value="Genomic_DNA"/>
</dbReference>
<name>A0AAW4HJQ7_VIBVL</name>
<comment type="caution">
    <text evidence="1">The sequence shown here is derived from an EMBL/GenBank/DDBJ whole genome shotgun (WGS) entry which is preliminary data.</text>
</comment>
<protein>
    <recommendedName>
        <fullName evidence="3">HEPN AbiU2-like domain-containing protein</fullName>
    </recommendedName>
</protein>
<dbReference type="RefSeq" id="WP_103181424.1">
    <property type="nucleotide sequence ID" value="NZ_JAFKOQ010000049.1"/>
</dbReference>
<reference evidence="1" key="1">
    <citation type="submission" date="2021-03" db="EMBL/GenBank/DDBJ databases">
        <title>Study of the foodborne Vibrio vulnificus isolates from China.</title>
        <authorList>
            <person name="Zheng Z."/>
            <person name="Ye L."/>
        </authorList>
    </citation>
    <scope>NUCLEOTIDE SEQUENCE</scope>
    <source>
        <strain evidence="1">Vv1582</strain>
    </source>
</reference>
<proteinExistence type="predicted"/>